<dbReference type="Proteomes" id="UP000054144">
    <property type="component" value="Unassembled WGS sequence"/>
</dbReference>
<accession>A0A0D7AFD2</accession>
<evidence type="ECO:0000256" key="1">
    <source>
        <dbReference type="SAM" id="MobiDB-lite"/>
    </source>
</evidence>
<dbReference type="AlphaFoldDB" id="A0A0D7AFD2"/>
<feature type="region of interest" description="Disordered" evidence="1">
    <location>
        <begin position="408"/>
        <end position="442"/>
    </location>
</feature>
<feature type="compositionally biased region" description="Polar residues" evidence="1">
    <location>
        <begin position="408"/>
        <end position="426"/>
    </location>
</feature>
<feature type="region of interest" description="Disordered" evidence="1">
    <location>
        <begin position="179"/>
        <end position="203"/>
    </location>
</feature>
<evidence type="ECO:0000313" key="3">
    <source>
        <dbReference type="Proteomes" id="UP000054144"/>
    </source>
</evidence>
<reference evidence="2 3" key="1">
    <citation type="journal article" date="2015" name="Fungal Genet. Biol.">
        <title>Evolution of novel wood decay mechanisms in Agaricales revealed by the genome sequences of Fistulina hepatica and Cylindrobasidium torrendii.</title>
        <authorList>
            <person name="Floudas D."/>
            <person name="Held B.W."/>
            <person name="Riley R."/>
            <person name="Nagy L.G."/>
            <person name="Koehler G."/>
            <person name="Ransdell A.S."/>
            <person name="Younus H."/>
            <person name="Chow J."/>
            <person name="Chiniquy J."/>
            <person name="Lipzen A."/>
            <person name="Tritt A."/>
            <person name="Sun H."/>
            <person name="Haridas S."/>
            <person name="LaButti K."/>
            <person name="Ohm R.A."/>
            <person name="Kues U."/>
            <person name="Blanchette R.A."/>
            <person name="Grigoriev I.V."/>
            <person name="Minto R.E."/>
            <person name="Hibbett D.S."/>
        </authorList>
    </citation>
    <scope>NUCLEOTIDE SEQUENCE [LARGE SCALE GENOMIC DNA]</scope>
    <source>
        <strain evidence="2 3">ATCC 64428</strain>
    </source>
</reference>
<protein>
    <submittedName>
        <fullName evidence="2">Uncharacterized protein</fullName>
    </submittedName>
</protein>
<proteinExistence type="predicted"/>
<keyword evidence="3" id="KW-1185">Reference proteome</keyword>
<feature type="compositionally biased region" description="Low complexity" evidence="1">
    <location>
        <begin position="190"/>
        <end position="200"/>
    </location>
</feature>
<sequence>MAFIPTDVFFPSLLQYTDSQLHDMEDFEVLLAVLEPAATISSYNHSRTRRTVAVHQLVRLLALHPSFAQGPVAVELVARLHQEVRNTQLVDASWAAWAGPLHGDDTPAAPVVPSIALPQTMVSTAAESVPDVPISISGTSAEEEVVRARTASLHVTSLADLATVAASLADPIAVPAIMKDGSAKDDSSSSRETSSPASRASDSEESKDSLIGLLSYRRVEILRVWAVIQNRNLQLNHRRHALCSAAALIDLEHPDNRYEVMPVTDRRALLDLVEPFIAELWNDGWESWADRFWPGIINWIQVANELWELEDMRQHACDWLRRRWSEARDLHLAVEEHRCVVRDSTITFMDPDAGYLVLSDTERRALLNEVEGAVRQLWDDAWGSWAIAYWPDSAPDLRDLPVASTALCSSPRSPALPQTTSDNLDANPNYEEPDRKGKHRAKRSATPLFFPSSPHASLPEFVPPDEASVTRTPPLKLRLHLRAPAASSAPAVGQATAGLATTPVDVPTREPSLAVGPPRLIICLPARAAAPAAQPTPTPAPVPVAMTSDDLPSHWIHREGYPATLPECHVIPLRKMSPVRPLPPSVQLTGSQLNDPVRYNPEFVDAVERELAEEDQQ</sequence>
<gene>
    <name evidence="2" type="ORF">FISHEDRAFT_72027</name>
</gene>
<name>A0A0D7AFD2_9AGAR</name>
<organism evidence="2 3">
    <name type="scientific">Fistulina hepatica ATCC 64428</name>
    <dbReference type="NCBI Taxonomy" id="1128425"/>
    <lineage>
        <taxon>Eukaryota</taxon>
        <taxon>Fungi</taxon>
        <taxon>Dikarya</taxon>
        <taxon>Basidiomycota</taxon>
        <taxon>Agaricomycotina</taxon>
        <taxon>Agaricomycetes</taxon>
        <taxon>Agaricomycetidae</taxon>
        <taxon>Agaricales</taxon>
        <taxon>Fistulinaceae</taxon>
        <taxon>Fistulina</taxon>
    </lineage>
</organism>
<evidence type="ECO:0000313" key="2">
    <source>
        <dbReference type="EMBL" id="KIY50107.1"/>
    </source>
</evidence>
<dbReference type="EMBL" id="KN881687">
    <property type="protein sequence ID" value="KIY50107.1"/>
    <property type="molecule type" value="Genomic_DNA"/>
</dbReference>